<dbReference type="InterPro" id="IPR008962">
    <property type="entry name" value="PapD-like_sf"/>
</dbReference>
<dbReference type="GO" id="GO:0019901">
    <property type="term" value="F:protein kinase binding"/>
    <property type="evidence" value="ECO:0007669"/>
    <property type="project" value="TreeGrafter"/>
</dbReference>
<feature type="compositionally biased region" description="Basic and acidic residues" evidence="1">
    <location>
        <begin position="127"/>
        <end position="140"/>
    </location>
</feature>
<dbReference type="GO" id="GO:0005737">
    <property type="term" value="C:cytoplasm"/>
    <property type="evidence" value="ECO:0007669"/>
    <property type="project" value="TreeGrafter"/>
</dbReference>
<dbReference type="EMBL" id="CAKLBY020000195">
    <property type="protein sequence ID" value="CAK7933689.1"/>
    <property type="molecule type" value="Genomic_DNA"/>
</dbReference>
<sequence length="1003" mass="110763">MTTRPIAPYLERWEEQKEQSRSQRRTQPRWCIDSDAGDELSFISAIEREAQSPHGGENGYEIFDLPPLDAFPDPKIAEETQKQMPMDDEFVDAAIFLKENELGGTSSFSDDGNEKWEHRHAMGRPSDFFEQKSRNLDHVELSSSSNTDDVMLQDGGAEDDAGGSMLGSPQQPSSPVDPVQGVALHDHFGRDSGLSGSDTAFSSGYEVSSDHDGLMYIPRSLKHLQGKTQSKTDSEKDDVDKRDNTRIDHVGEAKAVASKHRPFLDQAFPDDPSPEYMAMLQRGPVIIKEALQEIDAVIDNSVQLASAPYAKTALGIELSEDIREFVRDYEHPLESMLPLSRTTDSWGDDTSISQVDDDVNRRSRDFDSFSSGIGSGVQVTKGVRRSRSQETPELGTIREVPCSSSAITSPQSRKVSGSRHPHPGAHASRTQNDLGLSSNDGAPEQREDNLQKRHSEENRISDVSQHVTEDDCRSYRGPELCTASTTQDRTLEKLVAIENPFRNDMDRSKYDHISRGNDEERAGVCTGPCISHADCKRSHYNGVHEHSRIAGDPLVSSHSENAGLNAAHCRPRENGCQLCGVSRKNRQYATNNDFEPETSAAYRQSTASDRLIDALDRNELHLATDVSKAPHRSRRFLCSVGDVMTEQIIFTNETSSVGRICVSLLPLSTGCQQFSVSPAVLELGPKASSAFHVTFSARYAGAVSGVFQFRGVGVDSLFDPYEIVIEASVKRQSESQALRSSRTARRYQETDVVGMGVQGVQASSSTEHVAVTPACIRFVCVRGKNGEQVFRKGKLRLANNTAQALPFKVRALDNIRISPASGMIQPASEVTVSVVPLSQPVAPHRLEEDWVDSLTVRVGRTYTRKVGLVVDQRVIQMLPPCDKIVRFRHQLSPQTDSFYYAKRGRRRGLYFHAVAVEFGCCNVGDSHEVPVQVCNGSAKPMTVFLQNLQEPFSCNFSTTTIKPRKFIEVMVTFTPKVAGKVATSVFAYSVDEKAVLTLVARGI</sequence>
<dbReference type="GO" id="GO:0000242">
    <property type="term" value="C:pericentriolar material"/>
    <property type="evidence" value="ECO:0007669"/>
    <property type="project" value="TreeGrafter"/>
</dbReference>
<feature type="region of interest" description="Disordered" evidence="1">
    <location>
        <begin position="103"/>
        <end position="195"/>
    </location>
</feature>
<evidence type="ECO:0008006" key="6">
    <source>
        <dbReference type="Google" id="ProtNLM"/>
    </source>
</evidence>
<dbReference type="Pfam" id="PF22066">
    <property type="entry name" value="Cep192_D8"/>
    <property type="match status" value="1"/>
</dbReference>
<dbReference type="InterPro" id="IPR013783">
    <property type="entry name" value="Ig-like_fold"/>
</dbReference>
<organism evidence="4 5">
    <name type="scientific">Peronospora matthiolae</name>
    <dbReference type="NCBI Taxonomy" id="2874970"/>
    <lineage>
        <taxon>Eukaryota</taxon>
        <taxon>Sar</taxon>
        <taxon>Stramenopiles</taxon>
        <taxon>Oomycota</taxon>
        <taxon>Peronosporomycetes</taxon>
        <taxon>Peronosporales</taxon>
        <taxon>Peronosporaceae</taxon>
        <taxon>Peronospora</taxon>
    </lineage>
</organism>
<feature type="compositionally biased region" description="Low complexity" evidence="1">
    <location>
        <begin position="167"/>
        <end position="182"/>
    </location>
</feature>
<feature type="domain" description="Cep192-like" evidence="2">
    <location>
        <begin position="906"/>
        <end position="994"/>
    </location>
</feature>
<dbReference type="InterPro" id="IPR039103">
    <property type="entry name" value="Spd-2/CEP192"/>
</dbReference>
<evidence type="ECO:0000259" key="2">
    <source>
        <dbReference type="Pfam" id="PF22066"/>
    </source>
</evidence>
<feature type="region of interest" description="Disordered" evidence="1">
    <location>
        <begin position="339"/>
        <end position="471"/>
    </location>
</feature>
<dbReference type="GO" id="GO:0090307">
    <property type="term" value="P:mitotic spindle assembly"/>
    <property type="evidence" value="ECO:0007669"/>
    <property type="project" value="TreeGrafter"/>
</dbReference>
<reference evidence="4" key="1">
    <citation type="submission" date="2024-01" db="EMBL/GenBank/DDBJ databases">
        <authorList>
            <person name="Webb A."/>
        </authorList>
    </citation>
    <scope>NUCLEOTIDE SEQUENCE</scope>
    <source>
        <strain evidence="4">Pm1</strain>
    </source>
</reference>
<dbReference type="AlphaFoldDB" id="A0AAV1UL37"/>
<accession>A0AAV1UL37</accession>
<evidence type="ECO:0000313" key="5">
    <source>
        <dbReference type="Proteomes" id="UP001162060"/>
    </source>
</evidence>
<feature type="compositionally biased region" description="Polar residues" evidence="1">
    <location>
        <begin position="402"/>
        <end position="415"/>
    </location>
</feature>
<dbReference type="PANTHER" id="PTHR16029:SF11">
    <property type="entry name" value="CENTROSOMAL PROTEIN OF 192 KDA"/>
    <property type="match status" value="1"/>
</dbReference>
<comment type="caution">
    <text evidence="4">The sequence shown here is derived from an EMBL/GenBank/DDBJ whole genome shotgun (WGS) entry which is preliminary data.</text>
</comment>
<dbReference type="Gene3D" id="2.60.40.10">
    <property type="entry name" value="Immunoglobulins"/>
    <property type="match status" value="2"/>
</dbReference>
<dbReference type="GO" id="GO:0071539">
    <property type="term" value="P:protein localization to centrosome"/>
    <property type="evidence" value="ECO:0007669"/>
    <property type="project" value="InterPro"/>
</dbReference>
<protein>
    <recommendedName>
        <fullName evidence="6">Abnormal spindle-like microcephaly-associated protein ASH domain-containing protein</fullName>
    </recommendedName>
</protein>
<feature type="compositionally biased region" description="Basic and acidic residues" evidence="1">
    <location>
        <begin position="358"/>
        <end position="367"/>
    </location>
</feature>
<dbReference type="Proteomes" id="UP001162060">
    <property type="component" value="Unassembled WGS sequence"/>
</dbReference>
<dbReference type="GO" id="GO:0090222">
    <property type="term" value="P:centrosome-templated microtubule nucleation"/>
    <property type="evidence" value="ECO:0007669"/>
    <property type="project" value="InterPro"/>
</dbReference>
<feature type="region of interest" description="Disordered" evidence="1">
    <location>
        <begin position="49"/>
        <end position="73"/>
    </location>
</feature>
<dbReference type="GO" id="GO:0051298">
    <property type="term" value="P:centrosome duplication"/>
    <property type="evidence" value="ECO:0007669"/>
    <property type="project" value="InterPro"/>
</dbReference>
<feature type="compositionally biased region" description="Basic and acidic residues" evidence="1">
    <location>
        <begin position="11"/>
        <end position="21"/>
    </location>
</feature>
<proteinExistence type="predicted"/>
<dbReference type="PANTHER" id="PTHR16029">
    <property type="entry name" value="CENTROSOMAL PROTEIN OF 192 KDA"/>
    <property type="match status" value="1"/>
</dbReference>
<dbReference type="GO" id="GO:0005814">
    <property type="term" value="C:centriole"/>
    <property type="evidence" value="ECO:0007669"/>
    <property type="project" value="TreeGrafter"/>
</dbReference>
<feature type="compositionally biased region" description="Polar residues" evidence="1">
    <location>
        <begin position="428"/>
        <end position="440"/>
    </location>
</feature>
<evidence type="ECO:0000313" key="4">
    <source>
        <dbReference type="EMBL" id="CAK7933689.1"/>
    </source>
</evidence>
<dbReference type="InterPro" id="IPR054088">
    <property type="entry name" value="Cep192-like_D8"/>
</dbReference>
<dbReference type="InterPro" id="IPR054092">
    <property type="entry name" value="Cep192-like_D6"/>
</dbReference>
<dbReference type="Pfam" id="PF22076">
    <property type="entry name" value="Cep192_D6"/>
    <property type="match status" value="1"/>
</dbReference>
<feature type="region of interest" description="Disordered" evidence="1">
    <location>
        <begin position="1"/>
        <end position="31"/>
    </location>
</feature>
<dbReference type="SUPFAM" id="SSF49354">
    <property type="entry name" value="PapD-like"/>
    <property type="match status" value="1"/>
</dbReference>
<feature type="compositionally biased region" description="Basic and acidic residues" evidence="1">
    <location>
        <begin position="443"/>
        <end position="460"/>
    </location>
</feature>
<evidence type="ECO:0000259" key="3">
    <source>
        <dbReference type="Pfam" id="PF22076"/>
    </source>
</evidence>
<name>A0AAV1UL37_9STRA</name>
<feature type="domain" description="Cep192-like" evidence="3">
    <location>
        <begin position="767"/>
        <end position="861"/>
    </location>
</feature>
<feature type="compositionally biased region" description="Low complexity" evidence="1">
    <location>
        <begin position="63"/>
        <end position="73"/>
    </location>
</feature>
<gene>
    <name evidence="4" type="ORF">PM001_LOCUS18839</name>
</gene>
<feature type="compositionally biased region" description="Polar residues" evidence="1">
    <location>
        <begin position="340"/>
        <end position="354"/>
    </location>
</feature>
<evidence type="ECO:0000256" key="1">
    <source>
        <dbReference type="SAM" id="MobiDB-lite"/>
    </source>
</evidence>